<organism evidence="1 2">
    <name type="scientific">Streptomyces agglomeratus</name>
    <dbReference type="NCBI Taxonomy" id="285458"/>
    <lineage>
        <taxon>Bacteria</taxon>
        <taxon>Bacillati</taxon>
        <taxon>Actinomycetota</taxon>
        <taxon>Actinomycetes</taxon>
        <taxon>Kitasatosporales</taxon>
        <taxon>Streptomycetaceae</taxon>
        <taxon>Streptomyces</taxon>
    </lineage>
</organism>
<proteinExistence type="predicted"/>
<dbReference type="AlphaFoldDB" id="A0A1E5NYQ4"/>
<dbReference type="EMBL" id="MEHJ01000002">
    <property type="protein sequence ID" value="OEJ21450.1"/>
    <property type="molecule type" value="Genomic_DNA"/>
</dbReference>
<protein>
    <submittedName>
        <fullName evidence="1">Uncharacterized protein</fullName>
    </submittedName>
</protein>
<keyword evidence="2" id="KW-1185">Reference proteome</keyword>
<sequence length="72" mass="7983">MRGARPGEERFSPCWFTGSLDIAEIGCASYYRLVVTGPGREQVQTDELGCGDALSPGPAFPEWYEQRLTSRL</sequence>
<name>A0A1E5NYQ4_9ACTN</name>
<dbReference type="Proteomes" id="UP000095759">
    <property type="component" value="Unassembled WGS sequence"/>
</dbReference>
<gene>
    <name evidence="1" type="ORF">AS594_38465</name>
</gene>
<accession>A0A1E5NYQ4</accession>
<comment type="caution">
    <text evidence="1">The sequence shown here is derived from an EMBL/GenBank/DDBJ whole genome shotgun (WGS) entry which is preliminary data.</text>
</comment>
<evidence type="ECO:0000313" key="1">
    <source>
        <dbReference type="EMBL" id="OEJ21450.1"/>
    </source>
</evidence>
<dbReference type="STRING" id="285458.BGM19_38370"/>
<reference evidence="1 2" key="1">
    <citation type="submission" date="2016-08" db="EMBL/GenBank/DDBJ databases">
        <title>Complete genome sequence of Streptomyces agglomeratus strain 6-3-2, a novel anti-MRSA actinomycete isolated from Wuli of Tebit, China.</title>
        <authorList>
            <person name="Chen X."/>
        </authorList>
    </citation>
    <scope>NUCLEOTIDE SEQUENCE [LARGE SCALE GENOMIC DNA]</scope>
    <source>
        <strain evidence="1 2">6-3-2</strain>
    </source>
</reference>
<dbReference type="RefSeq" id="WP_069931224.1">
    <property type="nucleotide sequence ID" value="NZ_MEHI01000005.1"/>
</dbReference>
<evidence type="ECO:0000313" key="2">
    <source>
        <dbReference type="Proteomes" id="UP000095759"/>
    </source>
</evidence>